<comment type="caution">
    <text evidence="8">The sequence shown here is derived from an EMBL/GenBank/DDBJ whole genome shotgun (WGS) entry which is preliminary data.</text>
</comment>
<dbReference type="Gene3D" id="3.40.50.300">
    <property type="entry name" value="P-loop containing nucleotide triphosphate hydrolases"/>
    <property type="match status" value="1"/>
</dbReference>
<comment type="catalytic activity">
    <reaction evidence="6">
        <text>3'-dephospho-CoA + ATP = ADP + CoA + H(+)</text>
        <dbReference type="Rhea" id="RHEA:18245"/>
        <dbReference type="ChEBI" id="CHEBI:15378"/>
        <dbReference type="ChEBI" id="CHEBI:30616"/>
        <dbReference type="ChEBI" id="CHEBI:57287"/>
        <dbReference type="ChEBI" id="CHEBI:57328"/>
        <dbReference type="ChEBI" id="CHEBI:456216"/>
        <dbReference type="EC" id="2.7.1.24"/>
    </reaction>
</comment>
<keyword evidence="4 6" id="KW-0547">Nucleotide-binding</keyword>
<evidence type="ECO:0000256" key="2">
    <source>
        <dbReference type="ARBA" id="ARBA00011058"/>
    </source>
</evidence>
<evidence type="ECO:0000256" key="7">
    <source>
        <dbReference type="NCBIfam" id="TIGR00152"/>
    </source>
</evidence>
<gene>
    <name evidence="6" type="primary">coaE</name>
    <name evidence="8" type="ORF">BJ998_001413</name>
</gene>
<organism evidence="8 9">
    <name type="scientific">Kutzneria kofuensis</name>
    <dbReference type="NCBI Taxonomy" id="103725"/>
    <lineage>
        <taxon>Bacteria</taxon>
        <taxon>Bacillati</taxon>
        <taxon>Actinomycetota</taxon>
        <taxon>Actinomycetes</taxon>
        <taxon>Pseudonocardiales</taxon>
        <taxon>Pseudonocardiaceae</taxon>
        <taxon>Kutzneria</taxon>
    </lineage>
</organism>
<accession>A0A7W9KCY6</accession>
<keyword evidence="3 6" id="KW-0963">Cytoplasm</keyword>
<dbReference type="PROSITE" id="PS51219">
    <property type="entry name" value="DPCK"/>
    <property type="match status" value="1"/>
</dbReference>
<dbReference type="SUPFAM" id="SSF52540">
    <property type="entry name" value="P-loop containing nucleoside triphosphate hydrolases"/>
    <property type="match status" value="1"/>
</dbReference>
<keyword evidence="6 8" id="KW-0808">Transferase</keyword>
<dbReference type="InterPro" id="IPR001977">
    <property type="entry name" value="Depp_CoAkinase"/>
</dbReference>
<comment type="similarity">
    <text evidence="2">In the C-terminal section; belongs to the UPF0157 (GrpB) family.</text>
</comment>
<dbReference type="PANTHER" id="PTHR10695">
    <property type="entry name" value="DEPHOSPHO-COA KINASE-RELATED"/>
    <property type="match status" value="1"/>
</dbReference>
<evidence type="ECO:0000256" key="3">
    <source>
        <dbReference type="ARBA" id="ARBA00022490"/>
    </source>
</evidence>
<evidence type="ECO:0000313" key="9">
    <source>
        <dbReference type="Proteomes" id="UP000585638"/>
    </source>
</evidence>
<keyword evidence="6" id="KW-0173">Coenzyme A biosynthesis</keyword>
<name>A0A7W9KCY6_9PSEU</name>
<dbReference type="EC" id="2.7.1.24" evidence="6 7"/>
<dbReference type="AlphaFoldDB" id="A0A7W9KCY6"/>
<comment type="similarity">
    <text evidence="1">In the N-terminal section; belongs to the CoaE family.</text>
</comment>
<dbReference type="NCBIfam" id="NF002879">
    <property type="entry name" value="PRK03333.1"/>
    <property type="match status" value="1"/>
</dbReference>
<dbReference type="UniPathway" id="UPA00241">
    <property type="reaction ID" value="UER00356"/>
</dbReference>
<comment type="function">
    <text evidence="6">Catalyzes the phosphorylation of the 3'-hydroxyl group of dephosphocoenzyme A to form coenzyme A.</text>
</comment>
<dbReference type="SUPFAM" id="SSF81301">
    <property type="entry name" value="Nucleotidyltransferase"/>
    <property type="match status" value="1"/>
</dbReference>
<comment type="similarity">
    <text evidence="6">Belongs to the CoaE family.</text>
</comment>
<comment type="pathway">
    <text evidence="6">Cofactor biosynthesis; coenzyme A biosynthesis; CoA from (R)-pantothenate: step 5/5.</text>
</comment>
<dbReference type="CDD" id="cd02022">
    <property type="entry name" value="DPCK"/>
    <property type="match status" value="1"/>
</dbReference>
<protein>
    <recommendedName>
        <fullName evidence="6 7">Dephospho-CoA kinase</fullName>
        <ecNumber evidence="6 7">2.7.1.24</ecNumber>
    </recommendedName>
    <alternativeName>
        <fullName evidence="6">Dephosphocoenzyme A kinase</fullName>
    </alternativeName>
</protein>
<evidence type="ECO:0000256" key="4">
    <source>
        <dbReference type="ARBA" id="ARBA00022741"/>
    </source>
</evidence>
<keyword evidence="6 8" id="KW-0418">Kinase</keyword>
<dbReference type="Proteomes" id="UP000585638">
    <property type="component" value="Unassembled WGS sequence"/>
</dbReference>
<dbReference type="PANTHER" id="PTHR10695:SF46">
    <property type="entry name" value="BIFUNCTIONAL COENZYME A SYNTHASE-RELATED"/>
    <property type="match status" value="1"/>
</dbReference>
<sequence>MLQVGLTGGIGAGKSTVARRLAELGATVVDSDRIAREVVEPGTDGLREIVAAFGDDVLAEDGSLNRPALAAKVFGNEENRARLNSIVHPRVRDRAVELTGKAPADGIVVQDIPLLVENGMAPAFHLVVVVDADVELRVHRLTTSRGMDEKDVRARIAAQASEEQRREAADVWLDNSGAEEDIRAAVDELWHNRLLPFERHVREGTYPERGGPKIVDYDPEWPRQARRLIARLKLAAGDKALRVDHVGSTAVPGLAAKDVIDLQMTVASLDDADALAETLTGAGFPVRPEFTRDTPKATDPDPEHWRKRMHVSADPGRWANLHIRAAGSPGRRYALLFPAWLRADDEARAEYEAVKRETASRFADIPTYADAKEPWFAQADARAEAWAEREGWTPDPAA</sequence>
<dbReference type="EMBL" id="JACHIR010000001">
    <property type="protein sequence ID" value="MBB5890217.1"/>
    <property type="molecule type" value="Genomic_DNA"/>
</dbReference>
<proteinExistence type="inferred from homology"/>
<keyword evidence="9" id="KW-1185">Reference proteome</keyword>
<evidence type="ECO:0000256" key="6">
    <source>
        <dbReference type="HAMAP-Rule" id="MF_00376"/>
    </source>
</evidence>
<keyword evidence="5 6" id="KW-0067">ATP-binding</keyword>
<dbReference type="Pfam" id="PF01121">
    <property type="entry name" value="CoaE"/>
    <property type="match status" value="1"/>
</dbReference>
<evidence type="ECO:0000256" key="5">
    <source>
        <dbReference type="ARBA" id="ARBA00022840"/>
    </source>
</evidence>
<dbReference type="GO" id="GO:0005737">
    <property type="term" value="C:cytoplasm"/>
    <property type="evidence" value="ECO:0007669"/>
    <property type="project" value="UniProtKB-SubCell"/>
</dbReference>
<dbReference type="NCBIfam" id="TIGR00152">
    <property type="entry name" value="dephospho-CoA kinase"/>
    <property type="match status" value="1"/>
</dbReference>
<dbReference type="GO" id="GO:0015937">
    <property type="term" value="P:coenzyme A biosynthetic process"/>
    <property type="evidence" value="ECO:0007669"/>
    <property type="project" value="UniProtKB-UniRule"/>
</dbReference>
<evidence type="ECO:0000313" key="8">
    <source>
        <dbReference type="EMBL" id="MBB5890217.1"/>
    </source>
</evidence>
<dbReference type="RefSeq" id="WP_184859542.1">
    <property type="nucleotide sequence ID" value="NZ_BAAAWY010000025.1"/>
</dbReference>
<dbReference type="InterPro" id="IPR043519">
    <property type="entry name" value="NT_sf"/>
</dbReference>
<evidence type="ECO:0000256" key="1">
    <source>
        <dbReference type="ARBA" id="ARBA00008826"/>
    </source>
</evidence>
<dbReference type="HAMAP" id="MF_00376">
    <property type="entry name" value="Dephospho_CoA_kinase"/>
    <property type="match status" value="1"/>
</dbReference>
<dbReference type="InterPro" id="IPR027417">
    <property type="entry name" value="P-loop_NTPase"/>
</dbReference>
<dbReference type="Gene3D" id="3.30.460.10">
    <property type="entry name" value="Beta Polymerase, domain 2"/>
    <property type="match status" value="1"/>
</dbReference>
<dbReference type="InterPro" id="IPR007344">
    <property type="entry name" value="GrpB/CoaE"/>
</dbReference>
<dbReference type="GO" id="GO:0004140">
    <property type="term" value="F:dephospho-CoA kinase activity"/>
    <property type="evidence" value="ECO:0007669"/>
    <property type="project" value="UniProtKB-UniRule"/>
</dbReference>
<feature type="binding site" evidence="6">
    <location>
        <begin position="11"/>
        <end position="16"/>
    </location>
    <ligand>
        <name>ATP</name>
        <dbReference type="ChEBI" id="CHEBI:30616"/>
    </ligand>
</feature>
<dbReference type="GO" id="GO:0005524">
    <property type="term" value="F:ATP binding"/>
    <property type="evidence" value="ECO:0007669"/>
    <property type="project" value="UniProtKB-UniRule"/>
</dbReference>
<comment type="subcellular location">
    <subcellularLocation>
        <location evidence="6">Cytoplasm</location>
    </subcellularLocation>
</comment>
<dbReference type="Pfam" id="PF04229">
    <property type="entry name" value="GrpB"/>
    <property type="match status" value="1"/>
</dbReference>
<reference evidence="8 9" key="1">
    <citation type="submission" date="2020-08" db="EMBL/GenBank/DDBJ databases">
        <title>Sequencing the genomes of 1000 actinobacteria strains.</title>
        <authorList>
            <person name="Klenk H.-P."/>
        </authorList>
    </citation>
    <scope>NUCLEOTIDE SEQUENCE [LARGE SCALE GENOMIC DNA]</scope>
    <source>
        <strain evidence="8 9">DSM 43851</strain>
    </source>
</reference>